<evidence type="ECO:0000313" key="2">
    <source>
        <dbReference type="Proteomes" id="UP000541444"/>
    </source>
</evidence>
<evidence type="ECO:0000313" key="1">
    <source>
        <dbReference type="EMBL" id="KAF6137997.1"/>
    </source>
</evidence>
<sequence length="65" mass="7035">MQAQKRVGMIYLVGDLLGSESSSEEVGYDETKMEATSNTNAHCNFKGTKGWASLLGAHTKVRGEN</sequence>
<accession>A0A7J7L5V5</accession>
<organism evidence="1 2">
    <name type="scientific">Kingdonia uniflora</name>
    <dbReference type="NCBI Taxonomy" id="39325"/>
    <lineage>
        <taxon>Eukaryota</taxon>
        <taxon>Viridiplantae</taxon>
        <taxon>Streptophyta</taxon>
        <taxon>Embryophyta</taxon>
        <taxon>Tracheophyta</taxon>
        <taxon>Spermatophyta</taxon>
        <taxon>Magnoliopsida</taxon>
        <taxon>Ranunculales</taxon>
        <taxon>Circaeasteraceae</taxon>
        <taxon>Kingdonia</taxon>
    </lineage>
</organism>
<comment type="caution">
    <text evidence="1">The sequence shown here is derived from an EMBL/GenBank/DDBJ whole genome shotgun (WGS) entry which is preliminary data.</text>
</comment>
<protein>
    <submittedName>
        <fullName evidence="1">Uncharacterized protein</fullName>
    </submittedName>
</protein>
<dbReference type="Proteomes" id="UP000541444">
    <property type="component" value="Unassembled WGS sequence"/>
</dbReference>
<name>A0A7J7L5V5_9MAGN</name>
<dbReference type="AlphaFoldDB" id="A0A7J7L5V5"/>
<gene>
    <name evidence="1" type="ORF">GIB67_041870</name>
</gene>
<keyword evidence="2" id="KW-1185">Reference proteome</keyword>
<reference evidence="1 2" key="1">
    <citation type="journal article" date="2020" name="IScience">
        <title>Genome Sequencing of the Endangered Kingdonia uniflora (Circaeasteraceae, Ranunculales) Reveals Potential Mechanisms of Evolutionary Specialization.</title>
        <authorList>
            <person name="Sun Y."/>
            <person name="Deng T."/>
            <person name="Zhang A."/>
            <person name="Moore M.J."/>
            <person name="Landis J.B."/>
            <person name="Lin N."/>
            <person name="Zhang H."/>
            <person name="Zhang X."/>
            <person name="Huang J."/>
            <person name="Zhang X."/>
            <person name="Sun H."/>
            <person name="Wang H."/>
        </authorList>
    </citation>
    <scope>NUCLEOTIDE SEQUENCE [LARGE SCALE GENOMIC DNA]</scope>
    <source>
        <strain evidence="1">TB1705</strain>
        <tissue evidence="1">Leaf</tissue>
    </source>
</reference>
<proteinExistence type="predicted"/>
<dbReference type="EMBL" id="JACGCM010002618">
    <property type="protein sequence ID" value="KAF6137997.1"/>
    <property type="molecule type" value="Genomic_DNA"/>
</dbReference>